<protein>
    <submittedName>
        <fullName evidence="3">Fumarylacetoacetate hydrolase family protein</fullName>
    </submittedName>
</protein>
<dbReference type="HOGENOM" id="CLU_028458_5_1_4"/>
<dbReference type="GeneID" id="93063194"/>
<gene>
    <name evidence="3" type="ORF">BURPS1710A_A0574</name>
</gene>
<dbReference type="GO" id="GO:0019628">
    <property type="term" value="P:urate catabolic process"/>
    <property type="evidence" value="ECO:0007669"/>
    <property type="project" value="UniProtKB-UniPathway"/>
</dbReference>
<dbReference type="Pfam" id="PF01557">
    <property type="entry name" value="FAA_hydrolase"/>
    <property type="match status" value="1"/>
</dbReference>
<feature type="domain" description="Fumarylacetoacetase-like C-terminal" evidence="2">
    <location>
        <begin position="28"/>
        <end position="226"/>
    </location>
</feature>
<dbReference type="EMBL" id="CM000833">
    <property type="protein sequence ID" value="EET03690.1"/>
    <property type="molecule type" value="Genomic_DNA"/>
</dbReference>
<dbReference type="GO" id="GO:0046872">
    <property type="term" value="F:metal ion binding"/>
    <property type="evidence" value="ECO:0007669"/>
    <property type="project" value="UniProtKB-KW"/>
</dbReference>
<evidence type="ECO:0000313" key="3">
    <source>
        <dbReference type="EMBL" id="EET03690.1"/>
    </source>
</evidence>
<sequence length="234" mass="24759">MTDYVFAPPAVPSVEIAGCAARFAVRRVFCVGRNYADHAREMGADPNREPPFFFTKPADAIVPASGTVPYPTLTSELHHEIELVIAIGRGGRAIAADAALDHVWGYGVGVDLTRRDLQAEAKKAGRPWDWAKGFDASGPVTALHPAASIGHPQRGRIWLAVNGALRQQGDLADMIWPIPDVIAYASRAVELRAGDLIFTGTPAGVAALQPGERVTGGVDGVASFEFVVGEKPAA</sequence>
<accession>A0A0E1VRZ3</accession>
<organism evidence="3">
    <name type="scientific">Burkholderia pseudomallei 1710a</name>
    <dbReference type="NCBI Taxonomy" id="320371"/>
    <lineage>
        <taxon>Bacteria</taxon>
        <taxon>Pseudomonadati</taxon>
        <taxon>Pseudomonadota</taxon>
        <taxon>Betaproteobacteria</taxon>
        <taxon>Burkholderiales</taxon>
        <taxon>Burkholderiaceae</taxon>
        <taxon>Burkholderia</taxon>
        <taxon>pseudomallei group</taxon>
    </lineage>
</organism>
<dbReference type="RefSeq" id="WP_004199325.1">
    <property type="nucleotide sequence ID" value="NZ_CM000833.1"/>
</dbReference>
<dbReference type="InterPro" id="IPR036663">
    <property type="entry name" value="Fumarylacetoacetase_C_sf"/>
</dbReference>
<dbReference type="InterPro" id="IPR011234">
    <property type="entry name" value="Fumarylacetoacetase-like_C"/>
</dbReference>
<dbReference type="PANTHER" id="PTHR11820:SF90">
    <property type="entry name" value="FLUTATHIONE S-TRANSFERASE"/>
    <property type="match status" value="1"/>
</dbReference>
<evidence type="ECO:0000259" key="2">
    <source>
        <dbReference type="Pfam" id="PF01557"/>
    </source>
</evidence>
<reference evidence="3" key="1">
    <citation type="submission" date="2009-05" db="EMBL/GenBank/DDBJ databases">
        <authorList>
            <person name="Harkins D.M."/>
            <person name="DeShazer D."/>
            <person name="Woods D.E."/>
            <person name="Brinkac L.M."/>
            <person name="Brown K.A."/>
            <person name="Hung G.C."/>
            <person name="Tuanyok A."/>
            <person name="Zhang B."/>
            <person name="Nierman W.C."/>
        </authorList>
    </citation>
    <scope>NUCLEOTIDE SEQUENCE [LARGE SCALE GENOMIC DNA]</scope>
    <source>
        <strain evidence="3">1710a</strain>
    </source>
</reference>
<name>A0A0E1VRZ3_BURPE</name>
<dbReference type="Gene3D" id="3.90.850.10">
    <property type="entry name" value="Fumarylacetoacetase-like, C-terminal domain"/>
    <property type="match status" value="1"/>
</dbReference>
<keyword evidence="1" id="KW-0479">Metal-binding</keyword>
<dbReference type="PANTHER" id="PTHR11820">
    <property type="entry name" value="ACYLPYRUVASE"/>
    <property type="match status" value="1"/>
</dbReference>
<proteinExistence type="predicted"/>
<dbReference type="GO" id="GO:0018773">
    <property type="term" value="F:acetylpyruvate hydrolase activity"/>
    <property type="evidence" value="ECO:0007669"/>
    <property type="project" value="TreeGrafter"/>
</dbReference>
<evidence type="ECO:0000256" key="1">
    <source>
        <dbReference type="ARBA" id="ARBA00022723"/>
    </source>
</evidence>
<dbReference type="Proteomes" id="UP000001812">
    <property type="component" value="Chromosome II"/>
</dbReference>
<dbReference type="SUPFAM" id="SSF56529">
    <property type="entry name" value="FAH"/>
    <property type="match status" value="1"/>
</dbReference>
<dbReference type="UniPathway" id="UPA00394"/>
<keyword evidence="3" id="KW-0378">Hydrolase</keyword>
<dbReference type="AlphaFoldDB" id="A0A0E1VRZ3"/>